<accession>A0A8J2TZA4</accession>
<sequence>MTYAPSRPSPRLLRATVVSAALSALIAVSACTGGDGDQAEQGGQGQGGGQGTQQGASASGEQQSARELGDLGSREGIVDRVPATVVLSSVSAQGQTLTVTFTVTNDSESDRMSIGSAFSNDLDDTSGDAGQSSAERNSVDGVYLTTEEGKRYLVGRGENGICACSSGLSSVSVDPGQSYTLSATFAAPPEEVETVTVHIPGYGAFEGVGIAR</sequence>
<dbReference type="AlphaFoldDB" id="A0A8J2TZA4"/>
<evidence type="ECO:0000313" key="4">
    <source>
        <dbReference type="Proteomes" id="UP000616114"/>
    </source>
</evidence>
<proteinExistence type="predicted"/>
<evidence type="ECO:0008006" key="5">
    <source>
        <dbReference type="Google" id="ProtNLM"/>
    </source>
</evidence>
<feature type="compositionally biased region" description="Low complexity" evidence="1">
    <location>
        <begin position="53"/>
        <end position="65"/>
    </location>
</feature>
<organism evidence="3 4">
    <name type="scientific">Sediminivirga luteola</name>
    <dbReference type="NCBI Taxonomy" id="1774748"/>
    <lineage>
        <taxon>Bacteria</taxon>
        <taxon>Bacillati</taxon>
        <taxon>Actinomycetota</taxon>
        <taxon>Actinomycetes</taxon>
        <taxon>Micrococcales</taxon>
        <taxon>Brevibacteriaceae</taxon>
        <taxon>Sediminivirga</taxon>
    </lineage>
</organism>
<dbReference type="PROSITE" id="PS51257">
    <property type="entry name" value="PROKAR_LIPOPROTEIN"/>
    <property type="match status" value="1"/>
</dbReference>
<reference evidence="3" key="1">
    <citation type="journal article" date="2014" name="Int. J. Syst. Evol. Microbiol.">
        <title>Complete genome sequence of Corynebacterium casei LMG S-19264T (=DSM 44701T), isolated from a smear-ripened cheese.</title>
        <authorList>
            <consortium name="US DOE Joint Genome Institute (JGI-PGF)"/>
            <person name="Walter F."/>
            <person name="Albersmeier A."/>
            <person name="Kalinowski J."/>
            <person name="Ruckert C."/>
        </authorList>
    </citation>
    <scope>NUCLEOTIDE SEQUENCE</scope>
    <source>
        <strain evidence="3">CGMCC 1.12785</strain>
    </source>
</reference>
<dbReference type="RefSeq" id="WP_188551062.1">
    <property type="nucleotide sequence ID" value="NZ_BMFY01000010.1"/>
</dbReference>
<feature type="chain" id="PRO_5038503463" description="Lipoprotein" evidence="2">
    <location>
        <begin position="21"/>
        <end position="212"/>
    </location>
</feature>
<name>A0A8J2TZA4_9MICO</name>
<feature type="region of interest" description="Disordered" evidence="1">
    <location>
        <begin position="33"/>
        <end position="74"/>
    </location>
</feature>
<keyword evidence="4" id="KW-1185">Reference proteome</keyword>
<evidence type="ECO:0000256" key="1">
    <source>
        <dbReference type="SAM" id="MobiDB-lite"/>
    </source>
</evidence>
<evidence type="ECO:0000313" key="3">
    <source>
        <dbReference type="EMBL" id="GGA19449.1"/>
    </source>
</evidence>
<gene>
    <name evidence="3" type="ORF">GCM10011333_23200</name>
</gene>
<comment type="caution">
    <text evidence="3">The sequence shown here is derived from an EMBL/GenBank/DDBJ whole genome shotgun (WGS) entry which is preliminary data.</text>
</comment>
<feature type="region of interest" description="Disordered" evidence="1">
    <location>
        <begin position="113"/>
        <end position="136"/>
    </location>
</feature>
<keyword evidence="2" id="KW-0732">Signal</keyword>
<dbReference type="EMBL" id="BMFY01000010">
    <property type="protein sequence ID" value="GGA19449.1"/>
    <property type="molecule type" value="Genomic_DNA"/>
</dbReference>
<evidence type="ECO:0000256" key="2">
    <source>
        <dbReference type="SAM" id="SignalP"/>
    </source>
</evidence>
<reference evidence="3" key="2">
    <citation type="submission" date="2020-09" db="EMBL/GenBank/DDBJ databases">
        <authorList>
            <person name="Sun Q."/>
            <person name="Zhou Y."/>
        </authorList>
    </citation>
    <scope>NUCLEOTIDE SEQUENCE</scope>
    <source>
        <strain evidence="3">CGMCC 1.12785</strain>
    </source>
</reference>
<dbReference type="Proteomes" id="UP000616114">
    <property type="component" value="Unassembled WGS sequence"/>
</dbReference>
<protein>
    <recommendedName>
        <fullName evidence="5">Lipoprotein</fullName>
    </recommendedName>
</protein>
<feature type="signal peptide" evidence="2">
    <location>
        <begin position="1"/>
        <end position="20"/>
    </location>
</feature>
<feature type="compositionally biased region" description="Gly residues" evidence="1">
    <location>
        <begin position="42"/>
        <end position="52"/>
    </location>
</feature>